<protein>
    <submittedName>
        <fullName evidence="1">Uncharacterized protein</fullName>
    </submittedName>
</protein>
<dbReference type="AlphaFoldDB" id="A0A4R8I7E7"/>
<dbReference type="RefSeq" id="WP_133945097.1">
    <property type="nucleotide sequence ID" value="NZ_SOEO01000002.1"/>
</dbReference>
<keyword evidence="2" id="KW-1185">Reference proteome</keyword>
<dbReference type="EMBL" id="SOEO01000002">
    <property type="protein sequence ID" value="TDX84903.1"/>
    <property type="molecule type" value="Genomic_DNA"/>
</dbReference>
<reference evidence="1 2" key="1">
    <citation type="submission" date="2019-03" db="EMBL/GenBank/DDBJ databases">
        <title>Genomic Encyclopedia of Type Strains, Phase III (KMG-III): the genomes of soil and plant-associated and newly described type strains.</title>
        <authorList>
            <person name="Whitman W."/>
        </authorList>
    </citation>
    <scope>NUCLEOTIDE SEQUENCE [LARGE SCALE GENOMIC DNA]</scope>
    <source>
        <strain evidence="1 2">CGMCC 1.12802</strain>
    </source>
</reference>
<sequence length="229" mass="27261">MKFLFSHLLVFSFLCLQSQLPNCDNYEEEKQKYETLFGDMKSMNYDDLPKVIIENFDLKKFDKENLVIFYINGDFDICGYPAPSCTSFYPVYPINEEKIWTAENIILLQKKIKKNIIPKTEAHFISTEDSFSKKFKTSNSAKGIMKLSKEIYYPNTDREFYYLPYNSKKLLLTNNGHFYKEANTLKTIITNINSKKIKVEYRFEDDDKKNYSHIFEHLNNQWNLIETKN</sequence>
<evidence type="ECO:0000313" key="2">
    <source>
        <dbReference type="Proteomes" id="UP000295313"/>
    </source>
</evidence>
<gene>
    <name evidence="1" type="ORF">B0I22_2544</name>
</gene>
<accession>A0A4R8I7E7</accession>
<proteinExistence type="predicted"/>
<comment type="caution">
    <text evidence="1">The sequence shown here is derived from an EMBL/GenBank/DDBJ whole genome shotgun (WGS) entry which is preliminary data.</text>
</comment>
<dbReference type="Proteomes" id="UP000295313">
    <property type="component" value="Unassembled WGS sequence"/>
</dbReference>
<organism evidence="1 2">
    <name type="scientific">Epilithonimonas xixisoli</name>
    <dbReference type="NCBI Taxonomy" id="1476462"/>
    <lineage>
        <taxon>Bacteria</taxon>
        <taxon>Pseudomonadati</taxon>
        <taxon>Bacteroidota</taxon>
        <taxon>Flavobacteriia</taxon>
        <taxon>Flavobacteriales</taxon>
        <taxon>Weeksellaceae</taxon>
        <taxon>Chryseobacterium group</taxon>
        <taxon>Epilithonimonas</taxon>
    </lineage>
</organism>
<evidence type="ECO:0000313" key="1">
    <source>
        <dbReference type="EMBL" id="TDX84903.1"/>
    </source>
</evidence>
<name>A0A4R8I7E7_9FLAO</name>